<evidence type="ECO:0000256" key="1">
    <source>
        <dbReference type="SAM" id="MobiDB-lite"/>
    </source>
</evidence>
<feature type="region of interest" description="Disordered" evidence="1">
    <location>
        <begin position="164"/>
        <end position="224"/>
    </location>
</feature>
<dbReference type="RefSeq" id="XP_066806061.1">
    <property type="nucleotide sequence ID" value="XM_066943519.1"/>
</dbReference>
<dbReference type="GeneID" id="92177643"/>
<evidence type="ECO:0000313" key="3">
    <source>
        <dbReference type="Proteomes" id="UP001388673"/>
    </source>
</evidence>
<dbReference type="AlphaFoldDB" id="A0AAW0Z6K3"/>
<feature type="region of interest" description="Disordered" evidence="1">
    <location>
        <begin position="32"/>
        <end position="136"/>
    </location>
</feature>
<dbReference type="EMBL" id="JBCAWK010000001">
    <property type="protein sequence ID" value="KAK8869815.1"/>
    <property type="molecule type" value="Genomic_DNA"/>
</dbReference>
<gene>
    <name evidence="2" type="ORF">IAR55_000383</name>
</gene>
<reference evidence="2 3" key="1">
    <citation type="journal article" date="2024" name="bioRxiv">
        <title>Comparative genomics of Cryptococcus and Kwoniella reveals pathogenesis evolution and contrasting karyotype dynamics via intercentromeric recombination or chromosome fusion.</title>
        <authorList>
            <person name="Coelho M.A."/>
            <person name="David-Palma M."/>
            <person name="Shea T."/>
            <person name="Bowers K."/>
            <person name="McGinley-Smith S."/>
            <person name="Mohammad A.W."/>
            <person name="Gnirke A."/>
            <person name="Yurkov A.M."/>
            <person name="Nowrousian M."/>
            <person name="Sun S."/>
            <person name="Cuomo C.A."/>
            <person name="Heitman J."/>
        </authorList>
    </citation>
    <scope>NUCLEOTIDE SEQUENCE [LARGE SCALE GENOMIC DNA]</scope>
    <source>
        <strain evidence="2 3">CBS 13917</strain>
    </source>
</reference>
<sequence>MSNIHFSPTDDIRLILSQLPLPSFCLCCSGSSPSPSSPPLSAHDGGELENLFAPPGGDDADDWSLEDQGAMLRTPREVNRRMRSTSRSRYGYDDPPAYDQTCVSSIKQSRKSLVATNDDSEPGPLRDTSGYDMGPNAVPLERSTLANLPNLARLYEPTLTLADIEREEAEQAERDRQAELPSGGERKAEEDEFGDFAKAGEVEDEEEVAEVSFGLEESDDEGDQ</sequence>
<evidence type="ECO:0000313" key="2">
    <source>
        <dbReference type="EMBL" id="KAK8869815.1"/>
    </source>
</evidence>
<organism evidence="2 3">
    <name type="scientific">Kwoniella newhampshirensis</name>
    <dbReference type="NCBI Taxonomy" id="1651941"/>
    <lineage>
        <taxon>Eukaryota</taxon>
        <taxon>Fungi</taxon>
        <taxon>Dikarya</taxon>
        <taxon>Basidiomycota</taxon>
        <taxon>Agaricomycotina</taxon>
        <taxon>Tremellomycetes</taxon>
        <taxon>Tremellales</taxon>
        <taxon>Cryptococcaceae</taxon>
        <taxon>Kwoniella</taxon>
    </lineage>
</organism>
<dbReference type="Proteomes" id="UP001388673">
    <property type="component" value="Unassembled WGS sequence"/>
</dbReference>
<protein>
    <recommendedName>
        <fullName evidence="4">Anaphase-promoting complex subunit 13</fullName>
    </recommendedName>
</protein>
<feature type="compositionally biased region" description="Basic and acidic residues" evidence="1">
    <location>
        <begin position="169"/>
        <end position="189"/>
    </location>
</feature>
<dbReference type="KEGG" id="kne:92177643"/>
<name>A0AAW0Z6K3_9TREE</name>
<proteinExistence type="predicted"/>
<comment type="caution">
    <text evidence="2">The sequence shown here is derived from an EMBL/GenBank/DDBJ whole genome shotgun (WGS) entry which is preliminary data.</text>
</comment>
<keyword evidence="3" id="KW-1185">Reference proteome</keyword>
<accession>A0AAW0Z6K3</accession>
<evidence type="ECO:0008006" key="4">
    <source>
        <dbReference type="Google" id="ProtNLM"/>
    </source>
</evidence>